<keyword evidence="3" id="KW-1185">Reference proteome</keyword>
<dbReference type="EMBL" id="LMCB01000025">
    <property type="protein sequence ID" value="KZL17929.1"/>
    <property type="molecule type" value="Genomic_DNA"/>
</dbReference>
<evidence type="ECO:0000256" key="1">
    <source>
        <dbReference type="SAM" id="Phobius"/>
    </source>
</evidence>
<dbReference type="STRING" id="989403.SAMN05421798_12116"/>
<organism evidence="2 3">
    <name type="scientific">Pseudovibrio axinellae</name>
    <dbReference type="NCBI Taxonomy" id="989403"/>
    <lineage>
        <taxon>Bacteria</taxon>
        <taxon>Pseudomonadati</taxon>
        <taxon>Pseudomonadota</taxon>
        <taxon>Alphaproteobacteria</taxon>
        <taxon>Hyphomicrobiales</taxon>
        <taxon>Stappiaceae</taxon>
        <taxon>Pseudovibrio</taxon>
    </lineage>
</organism>
<evidence type="ECO:0000313" key="3">
    <source>
        <dbReference type="Proteomes" id="UP000076577"/>
    </source>
</evidence>
<dbReference type="PATRIC" id="fig|989403.3.peg.3003"/>
<accession>A0A165XPX2</accession>
<evidence type="ECO:0000313" key="2">
    <source>
        <dbReference type="EMBL" id="KZL17929.1"/>
    </source>
</evidence>
<protein>
    <submittedName>
        <fullName evidence="2">Uncharacterized protein</fullName>
    </submittedName>
</protein>
<keyword evidence="1" id="KW-0472">Membrane</keyword>
<feature type="transmembrane region" description="Helical" evidence="1">
    <location>
        <begin position="33"/>
        <end position="51"/>
    </location>
</feature>
<sequence>MRLHLEGIAIGVLAGLLDCVVFVLSGPVKPADLASAIAVWTMVGWAIHTSADLPVHPIIKSIGLCLLFNIPWLIEFVFIHGQSDLLVPILVMAVVFGAAIGWLSQTIKGRRLIV</sequence>
<dbReference type="AlphaFoldDB" id="A0A165XPX2"/>
<dbReference type="Proteomes" id="UP000076577">
    <property type="component" value="Unassembled WGS sequence"/>
</dbReference>
<name>A0A165XPX2_9HYPH</name>
<proteinExistence type="predicted"/>
<feature type="transmembrane region" description="Helical" evidence="1">
    <location>
        <begin position="58"/>
        <end position="79"/>
    </location>
</feature>
<feature type="transmembrane region" description="Helical" evidence="1">
    <location>
        <begin position="7"/>
        <end position="27"/>
    </location>
</feature>
<comment type="caution">
    <text evidence="2">The sequence shown here is derived from an EMBL/GenBank/DDBJ whole genome shotgun (WGS) entry which is preliminary data.</text>
</comment>
<keyword evidence="1" id="KW-0812">Transmembrane</keyword>
<feature type="transmembrane region" description="Helical" evidence="1">
    <location>
        <begin position="85"/>
        <end position="103"/>
    </location>
</feature>
<dbReference type="RefSeq" id="WP_139201452.1">
    <property type="nucleotide sequence ID" value="NZ_FOFM01000021.1"/>
</dbReference>
<gene>
    <name evidence="2" type="ORF">PsAD2_02806</name>
</gene>
<keyword evidence="1" id="KW-1133">Transmembrane helix</keyword>
<reference evidence="2 3" key="1">
    <citation type="journal article" date="2016" name="Front. Microbiol.">
        <title>Comparative Genomic Analysis Reveals a Diverse Repertoire of Genes Involved in Prokaryote-Eukaryote Interactions within the Pseudovibrio Genus.</title>
        <authorList>
            <person name="Romano S."/>
            <person name="Fernandez-Guerra A."/>
            <person name="Reen F.J."/>
            <person name="Glockner F.O."/>
            <person name="Crowley S.P."/>
            <person name="O'Sullivan O."/>
            <person name="Cotter P.D."/>
            <person name="Adams C."/>
            <person name="Dobson A.D."/>
            <person name="O'Gara F."/>
        </authorList>
    </citation>
    <scope>NUCLEOTIDE SEQUENCE [LARGE SCALE GENOMIC DNA]</scope>
    <source>
        <strain evidence="2 3">Ad2</strain>
    </source>
</reference>